<proteinExistence type="predicted"/>
<gene>
    <name evidence="3" type="ORF">R3P38DRAFT_2778425</name>
    <name evidence="2" type="ORF">R3P38DRAFT_3452458</name>
</gene>
<keyword evidence="4" id="KW-1185">Reference proteome</keyword>
<protein>
    <submittedName>
        <fullName evidence="3">Uncharacterized protein</fullName>
    </submittedName>
</protein>
<sequence>MAELVFEIVGRRRELGVPSIHHTVGVGGNLYFPPGYGVTEVFRSYYWVPEGVKSPKKKSKRERKGEFVELSPGSSGNRTAHRKTDATRQKNTKGGNVNPSRWKNLNLEALGRVQRSFVGKQTEQKKMCSQPRRSRYNCQPIFGAQTPQNQRILEEDEGGSRVGSLKESKVPESAQKSERSAWMVEGKVSLSASIVVQRQDDKEEELAKLGRNDDDHYLFYFTNFRVLLYLNVTVFPSPKTVAFKYITRSRCIPCTPREADDTRLSRQTPEFYGAYIHWIPNGLTVSLGNGRD</sequence>
<feature type="region of interest" description="Disordered" evidence="1">
    <location>
        <begin position="53"/>
        <end position="101"/>
    </location>
</feature>
<evidence type="ECO:0000313" key="4">
    <source>
        <dbReference type="Proteomes" id="UP001362999"/>
    </source>
</evidence>
<evidence type="ECO:0000313" key="2">
    <source>
        <dbReference type="EMBL" id="KAK6984531.1"/>
    </source>
</evidence>
<evidence type="ECO:0000313" key="3">
    <source>
        <dbReference type="EMBL" id="KAK7025609.1"/>
    </source>
</evidence>
<evidence type="ECO:0000256" key="1">
    <source>
        <dbReference type="SAM" id="MobiDB-lite"/>
    </source>
</evidence>
<comment type="caution">
    <text evidence="3">The sequence shown here is derived from an EMBL/GenBank/DDBJ whole genome shotgun (WGS) entry which is preliminary data.</text>
</comment>
<dbReference type="AlphaFoldDB" id="A0AAW0BGV2"/>
<dbReference type="Proteomes" id="UP001362999">
    <property type="component" value="Unassembled WGS sequence"/>
</dbReference>
<feature type="region of interest" description="Disordered" evidence="1">
    <location>
        <begin position="156"/>
        <end position="178"/>
    </location>
</feature>
<feature type="compositionally biased region" description="Polar residues" evidence="1">
    <location>
        <begin position="92"/>
        <end position="101"/>
    </location>
</feature>
<name>A0AAW0BGV2_9AGAR</name>
<accession>A0AAW0BGV2</accession>
<organism evidence="3 4">
    <name type="scientific">Favolaschia claudopus</name>
    <dbReference type="NCBI Taxonomy" id="2862362"/>
    <lineage>
        <taxon>Eukaryota</taxon>
        <taxon>Fungi</taxon>
        <taxon>Dikarya</taxon>
        <taxon>Basidiomycota</taxon>
        <taxon>Agaricomycotina</taxon>
        <taxon>Agaricomycetes</taxon>
        <taxon>Agaricomycetidae</taxon>
        <taxon>Agaricales</taxon>
        <taxon>Marasmiineae</taxon>
        <taxon>Mycenaceae</taxon>
        <taxon>Favolaschia</taxon>
    </lineage>
</organism>
<dbReference type="EMBL" id="JAWWNJ010000033">
    <property type="protein sequence ID" value="KAK7025609.1"/>
    <property type="molecule type" value="Genomic_DNA"/>
</dbReference>
<reference evidence="3 4" key="1">
    <citation type="journal article" date="2024" name="J Genomics">
        <title>Draft genome sequencing and assembly of Favolaschia claudopus CIRM-BRFM 2984 isolated from oak limbs.</title>
        <authorList>
            <person name="Navarro D."/>
            <person name="Drula E."/>
            <person name="Chaduli D."/>
            <person name="Cazenave R."/>
            <person name="Ahrendt S."/>
            <person name="Wang J."/>
            <person name="Lipzen A."/>
            <person name="Daum C."/>
            <person name="Barry K."/>
            <person name="Grigoriev I.V."/>
            <person name="Favel A."/>
            <person name="Rosso M.N."/>
            <person name="Martin F."/>
        </authorList>
    </citation>
    <scope>NUCLEOTIDE SEQUENCE [LARGE SCALE GENOMIC DNA]</scope>
    <source>
        <strain evidence="3 4">CIRM-BRFM 2984</strain>
    </source>
</reference>
<feature type="compositionally biased region" description="Basic and acidic residues" evidence="1">
    <location>
        <begin position="164"/>
        <end position="178"/>
    </location>
</feature>
<dbReference type="EMBL" id="JAWWNJ010000137">
    <property type="protein sequence ID" value="KAK6984531.1"/>
    <property type="molecule type" value="Genomic_DNA"/>
</dbReference>